<name>A0AAN5CMT9_9BILA</name>
<feature type="signal peptide" evidence="1">
    <location>
        <begin position="1"/>
        <end position="16"/>
    </location>
</feature>
<evidence type="ECO:0000256" key="1">
    <source>
        <dbReference type="SAM" id="SignalP"/>
    </source>
</evidence>
<accession>A0AAN5CMT9</accession>
<keyword evidence="3" id="KW-1185">Reference proteome</keyword>
<dbReference type="AlphaFoldDB" id="A0AAN5CMT9"/>
<gene>
    <name evidence="2" type="ORF">PMAYCL1PPCAC_17494</name>
</gene>
<evidence type="ECO:0008006" key="4">
    <source>
        <dbReference type="Google" id="ProtNLM"/>
    </source>
</evidence>
<evidence type="ECO:0000313" key="3">
    <source>
        <dbReference type="Proteomes" id="UP001328107"/>
    </source>
</evidence>
<keyword evidence="1" id="KW-0732">Signal</keyword>
<protein>
    <recommendedName>
        <fullName evidence="4">WxxW domain-containing protein</fullName>
    </recommendedName>
</protein>
<feature type="non-terminal residue" evidence="2">
    <location>
        <position position="140"/>
    </location>
</feature>
<feature type="chain" id="PRO_5042973145" description="WxxW domain-containing protein" evidence="1">
    <location>
        <begin position="17"/>
        <end position="140"/>
    </location>
</feature>
<organism evidence="2 3">
    <name type="scientific">Pristionchus mayeri</name>
    <dbReference type="NCBI Taxonomy" id="1317129"/>
    <lineage>
        <taxon>Eukaryota</taxon>
        <taxon>Metazoa</taxon>
        <taxon>Ecdysozoa</taxon>
        <taxon>Nematoda</taxon>
        <taxon>Chromadorea</taxon>
        <taxon>Rhabditida</taxon>
        <taxon>Rhabditina</taxon>
        <taxon>Diplogasteromorpha</taxon>
        <taxon>Diplogasteroidea</taxon>
        <taxon>Neodiplogasteridae</taxon>
        <taxon>Pristionchus</taxon>
    </lineage>
</organism>
<proteinExistence type="predicted"/>
<evidence type="ECO:0000313" key="2">
    <source>
        <dbReference type="EMBL" id="GMR47299.1"/>
    </source>
</evidence>
<dbReference type="EMBL" id="BTRK01000004">
    <property type="protein sequence ID" value="GMR47299.1"/>
    <property type="molecule type" value="Genomic_DNA"/>
</dbReference>
<reference evidence="3" key="1">
    <citation type="submission" date="2022-10" db="EMBL/GenBank/DDBJ databases">
        <title>Genome assembly of Pristionchus species.</title>
        <authorList>
            <person name="Yoshida K."/>
            <person name="Sommer R.J."/>
        </authorList>
    </citation>
    <scope>NUCLEOTIDE SEQUENCE [LARGE SCALE GENOMIC DNA]</scope>
    <source>
        <strain evidence="3">RS5460</strain>
    </source>
</reference>
<comment type="caution">
    <text evidence="2">The sequence shown here is derived from an EMBL/GenBank/DDBJ whole genome shotgun (WGS) entry which is preliminary data.</text>
</comment>
<sequence>RLLFLFLLLSSSLFSADNPPNNNNNGGKRQCFNTTEKKVYMTHANSLHSDWRISPQNYWAVMHRKKKTLISRISPKNEDIPSAKPDKEVITELVNCPADKTACCIVDNYHRVEYRRYQCGDRWMCDDQVFIAQGAKDIEQ</sequence>
<feature type="non-terminal residue" evidence="2">
    <location>
        <position position="1"/>
    </location>
</feature>
<dbReference type="Proteomes" id="UP001328107">
    <property type="component" value="Unassembled WGS sequence"/>
</dbReference>